<dbReference type="PANTHER" id="PTHR32282">
    <property type="entry name" value="BINDING PROTEIN TRANSPEPTIDASE, PUTATIVE-RELATED"/>
    <property type="match status" value="1"/>
</dbReference>
<evidence type="ECO:0000313" key="13">
    <source>
        <dbReference type="EMBL" id="AHI02107.1"/>
    </source>
</evidence>
<dbReference type="PANTHER" id="PTHR32282:SF34">
    <property type="entry name" value="PENICILLIN-BINDING PROTEIN 1A"/>
    <property type="match status" value="1"/>
</dbReference>
<dbReference type="GO" id="GO:0008955">
    <property type="term" value="F:peptidoglycan glycosyltransferase activity"/>
    <property type="evidence" value="ECO:0007669"/>
    <property type="project" value="UniProtKB-EC"/>
</dbReference>
<evidence type="ECO:0000256" key="4">
    <source>
        <dbReference type="ARBA" id="ARBA00022679"/>
    </source>
</evidence>
<protein>
    <submittedName>
        <fullName evidence="13">Uncharacterized protein</fullName>
    </submittedName>
</protein>
<dbReference type="eggNOG" id="COG0744">
    <property type="taxonomic scope" value="Bacteria"/>
</dbReference>
<sequence length="791" mass="85477">MVSDQHEEPTSRVPRPDQERTERLPEADAQGRTERLPQGGDRTELIPQESEPHQPEPELITHRGHDLPPEPTSVQEPVAEEEPSEQERGLRRKKTWRRVRRIGYVVAGLAVLGPLVAFAITYFLVTVPDPRVVAASQSQTVTLYYANGDKMVDLAPEGNRTMITYSDIPDPVQHAVYAAEDASFEQNPGFDPKAIVRALWLQATGGQSGGSGITQQYIKQATGNDVASLGRKWTELVTAVKMSQQQSKQEILTSYLNTIYFGRRAYGIKAAAQAYFGKDLKDLNASEAAQLAGMIQGPSRSEDTTYRTKRWNDVMTQLVEKNWLSAADRAKFAEPPKLVDLEKTEPAALQGPRRAIQYQVMAELAGPQYGLSEEQVQRQGLKIYTTVDAKAQDAAEKAVQDVMSGQPANLRQALVAVNPKTGGVTAYWGNKEAGNFDYAQSLQQPGSAFKPFDLVAALEQGIGIGSRFDSTSPQKVDGVRDFVNASSSYPCQPMCTLKDAMLYSINTTFVNLVYNKVTTRAVADAAHQAGIPDEVDGKKLLVGASGGTPDLNIAIGGGETVVRTLDMAAAYATFAADGTKRAPHFVSKIVYPDGHAVERPDDGKPAFDGSDANRNQQIARNVTATLVDGASQWGLRLNGPWATGLKTGTQDLGTTDNSKAWTVGYTQTVSAAVWVGADKTEPIRDKDGKPIFGGGLPGKIWQQFMGNYLKAANIPNEPFPAAKPIGEQVQPTATFTTTHDSPPPPTNPTSDTTIPSAPSSSTTTTTTTPSRTTTPPKTIITEPGETGFPHP</sequence>
<feature type="transmembrane region" description="Helical" evidence="10">
    <location>
        <begin position="102"/>
        <end position="125"/>
    </location>
</feature>
<dbReference type="GO" id="GO:0008658">
    <property type="term" value="F:penicillin binding"/>
    <property type="evidence" value="ECO:0007669"/>
    <property type="project" value="InterPro"/>
</dbReference>
<evidence type="ECO:0000259" key="12">
    <source>
        <dbReference type="Pfam" id="PF00912"/>
    </source>
</evidence>
<dbReference type="GO" id="GO:0006508">
    <property type="term" value="P:proteolysis"/>
    <property type="evidence" value="ECO:0007669"/>
    <property type="project" value="UniProtKB-KW"/>
</dbReference>
<feature type="compositionally biased region" description="Low complexity" evidence="9">
    <location>
        <begin position="748"/>
        <end position="781"/>
    </location>
</feature>
<dbReference type="InterPro" id="IPR001264">
    <property type="entry name" value="Glyco_trans_51"/>
</dbReference>
<keyword evidence="4" id="KW-0808">Transferase</keyword>
<dbReference type="KEGG" id="kal:KALB_8750"/>
<dbReference type="InterPro" id="IPR023346">
    <property type="entry name" value="Lysozyme-like_dom_sf"/>
</dbReference>
<feature type="domain" description="Glycosyl transferase family 51" evidence="12">
    <location>
        <begin position="156"/>
        <end position="318"/>
    </location>
</feature>
<dbReference type="InterPro" id="IPR001460">
    <property type="entry name" value="PCN-bd_Tpept"/>
</dbReference>
<dbReference type="HOGENOM" id="CLU_006354_6_1_11"/>
<keyword evidence="10" id="KW-1133">Transmembrane helix</keyword>
<feature type="domain" description="Penicillin-binding protein transpeptidase" evidence="11">
    <location>
        <begin position="413"/>
        <end position="678"/>
    </location>
</feature>
<keyword evidence="3" id="KW-0328">Glycosyltransferase</keyword>
<proteinExistence type="predicted"/>
<evidence type="ECO:0000256" key="9">
    <source>
        <dbReference type="SAM" id="MobiDB-lite"/>
    </source>
</evidence>
<gene>
    <name evidence="13" type="ORF">KALB_8750</name>
</gene>
<keyword evidence="1" id="KW-0121">Carboxypeptidase</keyword>
<keyword evidence="2" id="KW-0645">Protease</keyword>
<comment type="catalytic activity">
    <reaction evidence="8">
        <text>[GlcNAc-(1-&gt;4)-Mur2Ac(oyl-L-Ala-gamma-D-Glu-L-Lys-D-Ala-D-Ala)](n)-di-trans,octa-cis-undecaprenyl diphosphate + beta-D-GlcNAc-(1-&gt;4)-Mur2Ac(oyl-L-Ala-gamma-D-Glu-L-Lys-D-Ala-D-Ala)-di-trans,octa-cis-undecaprenyl diphosphate = [GlcNAc-(1-&gt;4)-Mur2Ac(oyl-L-Ala-gamma-D-Glu-L-Lys-D-Ala-D-Ala)](n+1)-di-trans,octa-cis-undecaprenyl diphosphate + di-trans,octa-cis-undecaprenyl diphosphate + H(+)</text>
        <dbReference type="Rhea" id="RHEA:23708"/>
        <dbReference type="Rhea" id="RHEA-COMP:9602"/>
        <dbReference type="Rhea" id="RHEA-COMP:9603"/>
        <dbReference type="ChEBI" id="CHEBI:15378"/>
        <dbReference type="ChEBI" id="CHEBI:58405"/>
        <dbReference type="ChEBI" id="CHEBI:60033"/>
        <dbReference type="ChEBI" id="CHEBI:78435"/>
        <dbReference type="EC" id="2.4.99.28"/>
    </reaction>
</comment>
<dbReference type="Proteomes" id="UP000019225">
    <property type="component" value="Chromosome"/>
</dbReference>
<dbReference type="AlphaFoldDB" id="W5WNI7"/>
<keyword evidence="6" id="KW-0511">Multifunctional enzyme</keyword>
<dbReference type="SUPFAM" id="SSF53955">
    <property type="entry name" value="Lysozyme-like"/>
    <property type="match status" value="1"/>
</dbReference>
<dbReference type="PATRIC" id="fig|1449976.3.peg.8788"/>
<evidence type="ECO:0000256" key="5">
    <source>
        <dbReference type="ARBA" id="ARBA00022801"/>
    </source>
</evidence>
<keyword evidence="5" id="KW-0378">Hydrolase</keyword>
<keyword evidence="14" id="KW-1185">Reference proteome</keyword>
<feature type="region of interest" description="Disordered" evidence="9">
    <location>
        <begin position="1"/>
        <end position="93"/>
    </location>
</feature>
<dbReference type="Gene3D" id="1.10.3810.10">
    <property type="entry name" value="Biosynthetic peptidoglycan transglycosylase-like"/>
    <property type="match status" value="1"/>
</dbReference>
<feature type="compositionally biased region" description="Basic and acidic residues" evidence="9">
    <location>
        <begin position="50"/>
        <end position="68"/>
    </location>
</feature>
<keyword evidence="10" id="KW-0812">Transmembrane</keyword>
<dbReference type="GO" id="GO:0009252">
    <property type="term" value="P:peptidoglycan biosynthetic process"/>
    <property type="evidence" value="ECO:0007669"/>
    <property type="project" value="TreeGrafter"/>
</dbReference>
<evidence type="ECO:0000259" key="11">
    <source>
        <dbReference type="Pfam" id="PF00905"/>
    </source>
</evidence>
<evidence type="ECO:0000256" key="6">
    <source>
        <dbReference type="ARBA" id="ARBA00023268"/>
    </source>
</evidence>
<evidence type="ECO:0000256" key="1">
    <source>
        <dbReference type="ARBA" id="ARBA00022645"/>
    </source>
</evidence>
<evidence type="ECO:0000256" key="7">
    <source>
        <dbReference type="ARBA" id="ARBA00034000"/>
    </source>
</evidence>
<evidence type="ECO:0000256" key="10">
    <source>
        <dbReference type="SAM" id="Phobius"/>
    </source>
</evidence>
<dbReference type="Gene3D" id="3.40.710.10">
    <property type="entry name" value="DD-peptidase/beta-lactamase superfamily"/>
    <property type="match status" value="1"/>
</dbReference>
<comment type="catalytic activity">
    <reaction evidence="7">
        <text>Preferential cleavage: (Ac)2-L-Lys-D-Ala-|-D-Ala. Also transpeptidation of peptidyl-alanyl moieties that are N-acyl substituents of D-alanine.</text>
        <dbReference type="EC" id="3.4.16.4"/>
    </reaction>
</comment>
<reference evidence="13 14" key="1">
    <citation type="journal article" date="2014" name="BMC Genomics">
        <title>Complete genome sequence of producer of the glycopeptide antibiotic Aculeximycin Kutzneria albida DSM 43870T, a representative of minor genus of Pseudonocardiaceae.</title>
        <authorList>
            <person name="Rebets Y."/>
            <person name="Tokovenko B."/>
            <person name="Lushchyk I."/>
            <person name="Ruckert C."/>
            <person name="Zaburannyi N."/>
            <person name="Bechthold A."/>
            <person name="Kalinowski J."/>
            <person name="Luzhetskyy A."/>
        </authorList>
    </citation>
    <scope>NUCLEOTIDE SEQUENCE [LARGE SCALE GENOMIC DNA]</scope>
    <source>
        <strain evidence="13">DSM 43870</strain>
    </source>
</reference>
<dbReference type="GO" id="GO:0009002">
    <property type="term" value="F:serine-type D-Ala-D-Ala carboxypeptidase activity"/>
    <property type="evidence" value="ECO:0007669"/>
    <property type="project" value="UniProtKB-EC"/>
</dbReference>
<evidence type="ECO:0000313" key="14">
    <source>
        <dbReference type="Proteomes" id="UP000019225"/>
    </source>
</evidence>
<keyword evidence="10" id="KW-0472">Membrane</keyword>
<dbReference type="InterPro" id="IPR050396">
    <property type="entry name" value="Glycosyltr_51/Transpeptidase"/>
</dbReference>
<feature type="region of interest" description="Disordered" evidence="9">
    <location>
        <begin position="733"/>
        <end position="791"/>
    </location>
</feature>
<accession>W5WNI7</accession>
<name>W5WNI7_9PSEU</name>
<dbReference type="Pfam" id="PF00905">
    <property type="entry name" value="Transpeptidase"/>
    <property type="match status" value="1"/>
</dbReference>
<organism evidence="13 14">
    <name type="scientific">Kutzneria albida DSM 43870</name>
    <dbReference type="NCBI Taxonomy" id="1449976"/>
    <lineage>
        <taxon>Bacteria</taxon>
        <taxon>Bacillati</taxon>
        <taxon>Actinomycetota</taxon>
        <taxon>Actinomycetes</taxon>
        <taxon>Pseudonocardiales</taxon>
        <taxon>Pseudonocardiaceae</taxon>
        <taxon>Kutzneria</taxon>
    </lineage>
</organism>
<evidence type="ECO:0000256" key="2">
    <source>
        <dbReference type="ARBA" id="ARBA00022670"/>
    </source>
</evidence>
<dbReference type="Pfam" id="PF00912">
    <property type="entry name" value="Transgly"/>
    <property type="match status" value="1"/>
</dbReference>
<dbReference type="GO" id="GO:0030288">
    <property type="term" value="C:outer membrane-bounded periplasmic space"/>
    <property type="evidence" value="ECO:0007669"/>
    <property type="project" value="TreeGrafter"/>
</dbReference>
<dbReference type="SUPFAM" id="SSF56601">
    <property type="entry name" value="beta-lactamase/transpeptidase-like"/>
    <property type="match status" value="1"/>
</dbReference>
<dbReference type="EMBL" id="CP007155">
    <property type="protein sequence ID" value="AHI02107.1"/>
    <property type="molecule type" value="Genomic_DNA"/>
</dbReference>
<evidence type="ECO:0000256" key="3">
    <source>
        <dbReference type="ARBA" id="ARBA00022676"/>
    </source>
</evidence>
<evidence type="ECO:0000256" key="8">
    <source>
        <dbReference type="ARBA" id="ARBA00049902"/>
    </source>
</evidence>
<dbReference type="STRING" id="1449976.KALB_8750"/>
<dbReference type="InterPro" id="IPR012338">
    <property type="entry name" value="Beta-lactam/transpept-like"/>
</dbReference>
<feature type="compositionally biased region" description="Basic and acidic residues" evidence="9">
    <location>
        <begin position="1"/>
        <end position="35"/>
    </location>
</feature>
<dbReference type="InterPro" id="IPR036950">
    <property type="entry name" value="PBP_transglycosylase"/>
</dbReference>